<comment type="caution">
    <text evidence="1">The sequence shown here is derived from an EMBL/GenBank/DDBJ whole genome shotgun (WGS) entry which is preliminary data.</text>
</comment>
<dbReference type="PROSITE" id="PS00018">
    <property type="entry name" value="EF_HAND_1"/>
    <property type="match status" value="1"/>
</dbReference>
<dbReference type="Gene3D" id="1.10.238.10">
    <property type="entry name" value="EF-hand"/>
    <property type="match status" value="1"/>
</dbReference>
<dbReference type="SUPFAM" id="SSF47473">
    <property type="entry name" value="EF-hand"/>
    <property type="match status" value="1"/>
</dbReference>
<dbReference type="InterPro" id="IPR053145">
    <property type="entry name" value="AB_hydrolase_Est10"/>
</dbReference>
<dbReference type="InterPro" id="IPR011992">
    <property type="entry name" value="EF-hand-dom_pair"/>
</dbReference>
<reference evidence="1" key="1">
    <citation type="submission" date="2019-03" db="EMBL/GenBank/DDBJ databases">
        <title>Single cell metagenomics reveals metabolic interactions within the superorganism composed of flagellate Streblomastix strix and complex community of Bacteroidetes bacteria on its surface.</title>
        <authorList>
            <person name="Treitli S.C."/>
            <person name="Kolisko M."/>
            <person name="Husnik F."/>
            <person name="Keeling P."/>
            <person name="Hampl V."/>
        </authorList>
    </citation>
    <scope>NUCLEOTIDE SEQUENCE</scope>
    <source>
        <strain evidence="1">STM</strain>
    </source>
</reference>
<dbReference type="SUPFAM" id="SSF53474">
    <property type="entry name" value="alpha/beta-Hydrolases"/>
    <property type="match status" value="1"/>
</dbReference>
<dbReference type="GO" id="GO:0052689">
    <property type="term" value="F:carboxylic ester hydrolase activity"/>
    <property type="evidence" value="ECO:0007669"/>
    <property type="project" value="TreeGrafter"/>
</dbReference>
<gene>
    <name evidence="1" type="ORF">EZS27_006892</name>
</gene>
<evidence type="ECO:0008006" key="2">
    <source>
        <dbReference type="Google" id="ProtNLM"/>
    </source>
</evidence>
<dbReference type="PANTHER" id="PTHR43265">
    <property type="entry name" value="ESTERASE ESTD"/>
    <property type="match status" value="1"/>
</dbReference>
<dbReference type="EMBL" id="SNRY01000166">
    <property type="protein sequence ID" value="KAA6345534.1"/>
    <property type="molecule type" value="Genomic_DNA"/>
</dbReference>
<evidence type="ECO:0000313" key="1">
    <source>
        <dbReference type="EMBL" id="KAA6345534.1"/>
    </source>
</evidence>
<proteinExistence type="predicted"/>
<dbReference type="AlphaFoldDB" id="A0A5J4SH49"/>
<dbReference type="PANTHER" id="PTHR43265:SF1">
    <property type="entry name" value="ESTERASE ESTD"/>
    <property type="match status" value="1"/>
</dbReference>
<protein>
    <recommendedName>
        <fullName evidence="2">Serine aminopeptidase S33 domain-containing protein</fullName>
    </recommendedName>
</protein>
<organism evidence="1">
    <name type="scientific">termite gut metagenome</name>
    <dbReference type="NCBI Taxonomy" id="433724"/>
    <lineage>
        <taxon>unclassified sequences</taxon>
        <taxon>metagenomes</taxon>
        <taxon>organismal metagenomes</taxon>
    </lineage>
</organism>
<accession>A0A5J4SH49</accession>
<dbReference type="InterPro" id="IPR018247">
    <property type="entry name" value="EF_Hand_1_Ca_BS"/>
</dbReference>
<dbReference type="Gene3D" id="3.40.50.1820">
    <property type="entry name" value="alpha/beta hydrolase"/>
    <property type="match status" value="1"/>
</dbReference>
<sequence length="369" mass="42602">MKRVPFYLLLCLISLSVSAFTPEMKTMTLPDGEKITARLCLPDNPVKTIVFCIHGTGAQNYLNKRGSSNYYDDVAEGFCNKGVAFFTYNRRGVTIGDTPPLYNKIDTLKYAKYLPVTETEDVECMLSEFRRETRFKDCKIILYGISEGTIIASMVAERKKAAIDVLFLHGYAHENMYDIMEWQNAGHGVMIVVNAVFDKDGDKKISREEYESDDKEATIYKGYLFQNLAFDTLDVVKDNVIDVNDIRSMRASHTASLMEKIAEEDGEWIQKNYVYLTPEWFKQHFILEPNKSRLLRVDIPIFVFHGTDDANVPVESVYDLQSRFKTCNKSNLTIHVFEKHNHDLNFQNWLTEKKWPEGYQKIFECAAEL</sequence>
<dbReference type="InterPro" id="IPR029058">
    <property type="entry name" value="AB_hydrolase_fold"/>
</dbReference>
<name>A0A5J4SH49_9ZZZZ</name>